<comment type="caution">
    <text evidence="1">The sequence shown here is derived from an EMBL/GenBank/DDBJ whole genome shotgun (WGS) entry which is preliminary data.</text>
</comment>
<proteinExistence type="predicted"/>
<protein>
    <submittedName>
        <fullName evidence="1">Uncharacterized protein</fullName>
    </submittedName>
</protein>
<keyword evidence="2" id="KW-1185">Reference proteome</keyword>
<dbReference type="EMBL" id="BMIU01000007">
    <property type="protein sequence ID" value="GGF29149.1"/>
    <property type="molecule type" value="Genomic_DNA"/>
</dbReference>
<dbReference type="Proteomes" id="UP000647339">
    <property type="component" value="Unassembled WGS sequence"/>
</dbReference>
<reference evidence="2" key="1">
    <citation type="journal article" date="2019" name="Int. J. Syst. Evol. Microbiol.">
        <title>The Global Catalogue of Microorganisms (GCM) 10K type strain sequencing project: providing services to taxonomists for standard genome sequencing and annotation.</title>
        <authorList>
            <consortium name="The Broad Institute Genomics Platform"/>
            <consortium name="The Broad Institute Genome Sequencing Center for Infectious Disease"/>
            <person name="Wu L."/>
            <person name="Ma J."/>
        </authorList>
    </citation>
    <scope>NUCLEOTIDE SEQUENCE [LARGE SCALE GENOMIC DNA]</scope>
    <source>
        <strain evidence="2">CGMCC 1.15407</strain>
    </source>
</reference>
<gene>
    <name evidence="1" type="ORF">GCM10011339_16770</name>
</gene>
<dbReference type="RefSeq" id="WP_137403218.1">
    <property type="nucleotide sequence ID" value="NZ_BMIU01000007.1"/>
</dbReference>
<sequence>MVDIKMDNCKNILPLSLLLSFIFLSTGCIKNESDLISQDCSSHCATLNGNITTGNGLIPFKNRDIEVIWKNTIYLGGGVIRTKAKTKTDDSGYYELNFKVREDEMESGYFMIKIPIDQNYLICGSNESYHRFAFFELKNDTTITTNYGIPYKATLKVNSNGASKLADHDYFSFTTMSPTGINFDSHCGTIIDWSNKNPDQEYIIDVAAEQPVIVRMGIRKGDQYFSKSDTLRLEIGEKLDYIVEFD</sequence>
<dbReference type="PROSITE" id="PS51257">
    <property type="entry name" value="PROKAR_LIPOPROTEIN"/>
    <property type="match status" value="1"/>
</dbReference>
<accession>A0ABQ1UYB5</accession>
<evidence type="ECO:0000313" key="2">
    <source>
        <dbReference type="Proteomes" id="UP000647339"/>
    </source>
</evidence>
<name>A0ABQ1UYB5_9BACT</name>
<organism evidence="1 2">
    <name type="scientific">Echinicola rosea</name>
    <dbReference type="NCBI Taxonomy" id="1807691"/>
    <lineage>
        <taxon>Bacteria</taxon>
        <taxon>Pseudomonadati</taxon>
        <taxon>Bacteroidota</taxon>
        <taxon>Cytophagia</taxon>
        <taxon>Cytophagales</taxon>
        <taxon>Cyclobacteriaceae</taxon>
        <taxon>Echinicola</taxon>
    </lineage>
</organism>
<evidence type="ECO:0000313" key="1">
    <source>
        <dbReference type="EMBL" id="GGF29149.1"/>
    </source>
</evidence>